<feature type="domain" description="Impact N-terminal" evidence="2">
    <location>
        <begin position="22"/>
        <end position="127"/>
    </location>
</feature>
<dbReference type="InterPro" id="IPR036956">
    <property type="entry name" value="Impact_N_sf"/>
</dbReference>
<evidence type="ECO:0000313" key="4">
    <source>
        <dbReference type="Proteomes" id="UP000659388"/>
    </source>
</evidence>
<evidence type="ECO:0000256" key="1">
    <source>
        <dbReference type="ARBA" id="ARBA00007665"/>
    </source>
</evidence>
<name>A0A937F7K6_9BACT</name>
<dbReference type="Gene3D" id="3.30.230.30">
    <property type="entry name" value="Impact, N-terminal domain"/>
    <property type="match status" value="1"/>
</dbReference>
<evidence type="ECO:0000259" key="2">
    <source>
        <dbReference type="Pfam" id="PF01205"/>
    </source>
</evidence>
<proteinExistence type="inferred from homology"/>
<dbReference type="InterPro" id="IPR023582">
    <property type="entry name" value="Impact"/>
</dbReference>
<protein>
    <submittedName>
        <fullName evidence="3">YigZ family protein</fullName>
    </submittedName>
</protein>
<dbReference type="InterPro" id="IPR001498">
    <property type="entry name" value="Impact_N"/>
</dbReference>
<dbReference type="InterPro" id="IPR020568">
    <property type="entry name" value="Ribosomal_Su5_D2-typ_SF"/>
</dbReference>
<dbReference type="SUPFAM" id="SSF54211">
    <property type="entry name" value="Ribosomal protein S5 domain 2-like"/>
    <property type="match status" value="1"/>
</dbReference>
<dbReference type="PANTHER" id="PTHR16301:SF20">
    <property type="entry name" value="IMPACT FAMILY MEMBER YIGZ"/>
    <property type="match status" value="1"/>
</dbReference>
<dbReference type="PANTHER" id="PTHR16301">
    <property type="entry name" value="IMPACT-RELATED"/>
    <property type="match status" value="1"/>
</dbReference>
<dbReference type="GO" id="GO:0005737">
    <property type="term" value="C:cytoplasm"/>
    <property type="evidence" value="ECO:0007669"/>
    <property type="project" value="TreeGrafter"/>
</dbReference>
<dbReference type="Proteomes" id="UP000659388">
    <property type="component" value="Unassembled WGS sequence"/>
</dbReference>
<evidence type="ECO:0000313" key="3">
    <source>
        <dbReference type="EMBL" id="MBL3656497.1"/>
    </source>
</evidence>
<gene>
    <name evidence="3" type="ORF">JL102_10170</name>
</gene>
<dbReference type="RefSeq" id="WP_202244290.1">
    <property type="nucleotide sequence ID" value="NZ_JAESIY010000005.1"/>
</dbReference>
<dbReference type="AlphaFoldDB" id="A0A937F7K6"/>
<dbReference type="InterPro" id="IPR020569">
    <property type="entry name" value="UPF0029_Impact_CS"/>
</dbReference>
<reference evidence="3" key="1">
    <citation type="submission" date="2021-01" db="EMBL/GenBank/DDBJ databases">
        <title>Fulvivirga kasyanovii gen. nov., sp nov., a novel member of the phylum Bacteroidetes isolated from seawater in a mussel farm.</title>
        <authorList>
            <person name="Zhao L.-H."/>
            <person name="Wang Z.-J."/>
        </authorList>
    </citation>
    <scope>NUCLEOTIDE SEQUENCE</scope>
    <source>
        <strain evidence="3">2943</strain>
    </source>
</reference>
<dbReference type="EMBL" id="JAESIY010000005">
    <property type="protein sequence ID" value="MBL3656497.1"/>
    <property type="molecule type" value="Genomic_DNA"/>
</dbReference>
<accession>A0A937F7K6</accession>
<keyword evidence="4" id="KW-1185">Reference proteome</keyword>
<organism evidence="3 4">
    <name type="scientific">Fulvivirga sediminis</name>
    <dbReference type="NCBI Taxonomy" id="2803949"/>
    <lineage>
        <taxon>Bacteria</taxon>
        <taxon>Pseudomonadati</taxon>
        <taxon>Bacteroidota</taxon>
        <taxon>Cytophagia</taxon>
        <taxon>Cytophagales</taxon>
        <taxon>Fulvivirgaceae</taxon>
        <taxon>Fulvivirga</taxon>
    </lineage>
</organism>
<dbReference type="Pfam" id="PF01205">
    <property type="entry name" value="Impact_N"/>
    <property type="match status" value="1"/>
</dbReference>
<sequence>MAQPVENFFTIEGSSEGLYKEKGSKFLAYAYHVKNEEEVKECLGQLKKQYHDARHHCYAYMLGAERKDFRANDDGEPNHSAGDPILGQINSKNLTDVLVVVVRYFGGTKLGVSGLINAYKVSAEEALANANILKVEVTKPIKITYSYEETNEVMKLVSDLSLEIVNQEFTMNCTMEAEVKINLLNSLKEKVQLLNDLGNNIQLNLL</sequence>
<dbReference type="PROSITE" id="PS00910">
    <property type="entry name" value="UPF0029"/>
    <property type="match status" value="1"/>
</dbReference>
<dbReference type="GO" id="GO:0006446">
    <property type="term" value="P:regulation of translational initiation"/>
    <property type="evidence" value="ECO:0007669"/>
    <property type="project" value="TreeGrafter"/>
</dbReference>
<comment type="similarity">
    <text evidence="1">Belongs to the IMPACT family.</text>
</comment>
<comment type="caution">
    <text evidence="3">The sequence shown here is derived from an EMBL/GenBank/DDBJ whole genome shotgun (WGS) entry which is preliminary data.</text>
</comment>